<evidence type="ECO:0000256" key="7">
    <source>
        <dbReference type="ARBA" id="ARBA00022679"/>
    </source>
</evidence>
<dbReference type="PANTHER" id="PTHR46485">
    <property type="entry name" value="LIM DOMAIN KINASE 1"/>
    <property type="match status" value="1"/>
</dbReference>
<evidence type="ECO:0000256" key="4">
    <source>
        <dbReference type="ARBA" id="ARBA00013203"/>
    </source>
</evidence>
<dbReference type="GO" id="GO:0046872">
    <property type="term" value="F:metal ion binding"/>
    <property type="evidence" value="ECO:0007669"/>
    <property type="project" value="UniProtKB-KW"/>
</dbReference>
<feature type="compositionally biased region" description="Polar residues" evidence="19">
    <location>
        <begin position="684"/>
        <end position="719"/>
    </location>
</feature>
<dbReference type="GO" id="GO:0004713">
    <property type="term" value="F:protein tyrosine kinase activity"/>
    <property type="evidence" value="ECO:0007669"/>
    <property type="project" value="UniProtKB-KW"/>
</dbReference>
<keyword evidence="8" id="KW-0479">Metal-binding</keyword>
<dbReference type="EC" id="2.7.12.1" evidence="4"/>
<keyword evidence="14" id="KW-0464">Manganese</keyword>
<dbReference type="Proteomes" id="UP000678393">
    <property type="component" value="Unassembled WGS sequence"/>
</dbReference>
<dbReference type="InterPro" id="IPR000719">
    <property type="entry name" value="Prot_kinase_dom"/>
</dbReference>
<organism evidence="21 22">
    <name type="scientific">Candidula unifasciata</name>
    <dbReference type="NCBI Taxonomy" id="100452"/>
    <lineage>
        <taxon>Eukaryota</taxon>
        <taxon>Metazoa</taxon>
        <taxon>Spiralia</taxon>
        <taxon>Lophotrochozoa</taxon>
        <taxon>Mollusca</taxon>
        <taxon>Gastropoda</taxon>
        <taxon>Heterobranchia</taxon>
        <taxon>Euthyneura</taxon>
        <taxon>Panpulmonata</taxon>
        <taxon>Eupulmonata</taxon>
        <taxon>Stylommatophora</taxon>
        <taxon>Helicina</taxon>
        <taxon>Helicoidea</taxon>
        <taxon>Geomitridae</taxon>
        <taxon>Candidula</taxon>
    </lineage>
</organism>
<dbReference type="InterPro" id="IPR008266">
    <property type="entry name" value="Tyr_kinase_AS"/>
</dbReference>
<dbReference type="GO" id="GO:0004674">
    <property type="term" value="F:protein serine/threonine kinase activity"/>
    <property type="evidence" value="ECO:0007669"/>
    <property type="project" value="UniProtKB-KW"/>
</dbReference>
<dbReference type="PROSITE" id="PS50011">
    <property type="entry name" value="PROTEIN_KINASE_DOM"/>
    <property type="match status" value="1"/>
</dbReference>
<dbReference type="SUPFAM" id="SSF56112">
    <property type="entry name" value="Protein kinase-like (PK-like)"/>
    <property type="match status" value="1"/>
</dbReference>
<dbReference type="InterPro" id="IPR001245">
    <property type="entry name" value="Ser-Thr/Tyr_kinase_cat_dom"/>
</dbReference>
<gene>
    <name evidence="21" type="ORF">CUNI_LOCUS20349</name>
</gene>
<keyword evidence="6" id="KW-0597">Phosphoprotein</keyword>
<comment type="catalytic activity">
    <reaction evidence="16">
        <text>L-threonyl-[protein] + ATP = O-phospho-L-threonyl-[protein] + ADP + H(+)</text>
        <dbReference type="Rhea" id="RHEA:46608"/>
        <dbReference type="Rhea" id="RHEA-COMP:11060"/>
        <dbReference type="Rhea" id="RHEA-COMP:11605"/>
        <dbReference type="ChEBI" id="CHEBI:15378"/>
        <dbReference type="ChEBI" id="CHEBI:30013"/>
        <dbReference type="ChEBI" id="CHEBI:30616"/>
        <dbReference type="ChEBI" id="CHEBI:61977"/>
        <dbReference type="ChEBI" id="CHEBI:456216"/>
        <dbReference type="EC" id="2.7.12.1"/>
    </reaction>
</comment>
<dbReference type="FunFam" id="3.30.200.20:FF:000134">
    <property type="entry name" value="Dual specificity testis-specific protein kinase 2"/>
    <property type="match status" value="1"/>
</dbReference>
<protein>
    <recommendedName>
        <fullName evidence="4">dual-specificity kinase</fullName>
        <ecNumber evidence="4">2.7.12.1</ecNumber>
    </recommendedName>
</protein>
<feature type="compositionally biased region" description="Polar residues" evidence="19">
    <location>
        <begin position="662"/>
        <end position="677"/>
    </location>
</feature>
<keyword evidence="13" id="KW-0829">Tyrosine-protein kinase</keyword>
<evidence type="ECO:0000256" key="12">
    <source>
        <dbReference type="ARBA" id="ARBA00022842"/>
    </source>
</evidence>
<accession>A0A8S4A961</accession>
<dbReference type="PROSITE" id="PS00109">
    <property type="entry name" value="PROTEIN_KINASE_TYR"/>
    <property type="match status" value="1"/>
</dbReference>
<dbReference type="InterPro" id="IPR017441">
    <property type="entry name" value="Protein_kinase_ATP_BS"/>
</dbReference>
<evidence type="ECO:0000256" key="19">
    <source>
        <dbReference type="SAM" id="MobiDB-lite"/>
    </source>
</evidence>
<evidence type="ECO:0000259" key="20">
    <source>
        <dbReference type="PROSITE" id="PS50011"/>
    </source>
</evidence>
<evidence type="ECO:0000256" key="15">
    <source>
        <dbReference type="ARBA" id="ARBA00049003"/>
    </source>
</evidence>
<evidence type="ECO:0000313" key="21">
    <source>
        <dbReference type="EMBL" id="CAG5134791.1"/>
    </source>
</evidence>
<evidence type="ECO:0000256" key="11">
    <source>
        <dbReference type="ARBA" id="ARBA00022840"/>
    </source>
</evidence>
<keyword evidence="9 18" id="KW-0547">Nucleotide-binding</keyword>
<dbReference type="FunFam" id="1.10.510.10:FF:000202">
    <property type="entry name" value="Dual specificity testis-specific protein kinase 2"/>
    <property type="match status" value="1"/>
</dbReference>
<keyword evidence="10" id="KW-0418">Kinase</keyword>
<evidence type="ECO:0000256" key="17">
    <source>
        <dbReference type="ARBA" id="ARBA00051680"/>
    </source>
</evidence>
<dbReference type="Gene3D" id="3.30.200.20">
    <property type="entry name" value="Phosphorylase Kinase, domain 1"/>
    <property type="match status" value="1"/>
</dbReference>
<keyword evidence="11 18" id="KW-0067">ATP-binding</keyword>
<comment type="cofactor">
    <cofactor evidence="1">
        <name>Mn(2+)</name>
        <dbReference type="ChEBI" id="CHEBI:29035"/>
    </cofactor>
</comment>
<dbReference type="PROSITE" id="PS00107">
    <property type="entry name" value="PROTEIN_KINASE_ATP"/>
    <property type="match status" value="1"/>
</dbReference>
<dbReference type="GO" id="GO:0005737">
    <property type="term" value="C:cytoplasm"/>
    <property type="evidence" value="ECO:0007669"/>
    <property type="project" value="TreeGrafter"/>
</dbReference>
<dbReference type="GO" id="GO:0004712">
    <property type="term" value="F:protein serine/threonine/tyrosine kinase activity"/>
    <property type="evidence" value="ECO:0007669"/>
    <property type="project" value="UniProtKB-EC"/>
</dbReference>
<evidence type="ECO:0000256" key="18">
    <source>
        <dbReference type="PROSITE-ProRule" id="PRU10141"/>
    </source>
</evidence>
<evidence type="ECO:0000256" key="1">
    <source>
        <dbReference type="ARBA" id="ARBA00001936"/>
    </source>
</evidence>
<dbReference type="GO" id="GO:0005524">
    <property type="term" value="F:ATP binding"/>
    <property type="evidence" value="ECO:0007669"/>
    <property type="project" value="UniProtKB-UniRule"/>
</dbReference>
<comment type="similarity">
    <text evidence="3">Belongs to the protein kinase superfamily. TKL Ser/Thr protein kinase family.</text>
</comment>
<reference evidence="21" key="1">
    <citation type="submission" date="2021-04" db="EMBL/GenBank/DDBJ databases">
        <authorList>
            <consortium name="Molecular Ecology Group"/>
        </authorList>
    </citation>
    <scope>NUCLEOTIDE SEQUENCE</scope>
</reference>
<keyword evidence="12" id="KW-0460">Magnesium</keyword>
<feature type="binding site" evidence="18">
    <location>
        <position position="119"/>
    </location>
    <ligand>
        <name>ATP</name>
        <dbReference type="ChEBI" id="CHEBI:30616"/>
    </ligand>
</feature>
<evidence type="ECO:0000256" key="6">
    <source>
        <dbReference type="ARBA" id="ARBA00022553"/>
    </source>
</evidence>
<sequence length="719" mass="80387">MIFLLPHLDNRMSDENSDRETVGESLLQQFRQKTIIGIPRLGDDDGGKIQVDGFFIDKNSEEKLPSPSPQPTSSCLALRHAVSALTCIDDFVLEELGSGFFANVYKATHRVTGEEMVMKINKDHANRLGALREIQLMNRLSHPNILKFLGVCVHEGQLHALTEFISGGTLEALLANRAEELPWILRIKLSLDISEGLHYLHSQAVFHRDLTSRNILIKKGENRNYQAVIADFGLATQIPDPGSTEPLPPVGCPWWMAPEVIHGQFYDERADVFSLGIILLEITARIEADPETMPRTKNFGVDYVKICDLVDYCPLDFLQLAFKCCQILPERRPSSAVIRPTLEKIYKSLSLQNDTVSSSERLRKRSKSEDNIIQMSDSFTDIQDEIYMTPQIVAQAMTKDDPHYCPATVNPFADISKFKDGRKLHGIPPRKSSGNSCSQGSCGDLLSLSQVSDCWRQQQRSQSLPCSPVLLRKAAERLHLASILGSEVVQAEHQHDLHISISSDNQTDAESPAVVDRRTQFHNSRTRSLGSLDFWSSRYTPGVGGRSRGSKCRFYPNLSETGYGDKFRAEATNSYYEGEILSEFSSCMDDLIHEDVFHSAFDFSVNHCLADDSHEILPSEVEVLGCSVSRGRCEDSPSASNLPVLFSCGGIVEEEDTLEISPESTESQNHKLQNNKPLNEASDNELQTNKTSNNDLQNNEPQHKASNNELKNNESQYKA</sequence>
<evidence type="ECO:0000256" key="2">
    <source>
        <dbReference type="ARBA" id="ARBA00001946"/>
    </source>
</evidence>
<dbReference type="EMBL" id="CAJHNH020007579">
    <property type="protein sequence ID" value="CAG5134791.1"/>
    <property type="molecule type" value="Genomic_DNA"/>
</dbReference>
<comment type="caution">
    <text evidence="21">The sequence shown here is derived from an EMBL/GenBank/DDBJ whole genome shotgun (WGS) entry which is preliminary data.</text>
</comment>
<comment type="catalytic activity">
    <reaction evidence="17">
        <text>L-tyrosyl-[protein] + ATP = O-phospho-L-tyrosyl-[protein] + ADP + H(+)</text>
        <dbReference type="Rhea" id="RHEA:10596"/>
        <dbReference type="Rhea" id="RHEA-COMP:10136"/>
        <dbReference type="Rhea" id="RHEA-COMP:20101"/>
        <dbReference type="ChEBI" id="CHEBI:15378"/>
        <dbReference type="ChEBI" id="CHEBI:30616"/>
        <dbReference type="ChEBI" id="CHEBI:46858"/>
        <dbReference type="ChEBI" id="CHEBI:61978"/>
        <dbReference type="ChEBI" id="CHEBI:456216"/>
        <dbReference type="EC" id="2.7.12.1"/>
    </reaction>
</comment>
<name>A0A8S4A961_9EUPU</name>
<dbReference type="PRINTS" id="PR00109">
    <property type="entry name" value="TYRKINASE"/>
</dbReference>
<dbReference type="InterPro" id="IPR011009">
    <property type="entry name" value="Kinase-like_dom_sf"/>
</dbReference>
<evidence type="ECO:0000256" key="9">
    <source>
        <dbReference type="ARBA" id="ARBA00022741"/>
    </source>
</evidence>
<evidence type="ECO:0000256" key="10">
    <source>
        <dbReference type="ARBA" id="ARBA00022777"/>
    </source>
</evidence>
<evidence type="ECO:0000256" key="13">
    <source>
        <dbReference type="ARBA" id="ARBA00023137"/>
    </source>
</evidence>
<keyword evidence="5" id="KW-0723">Serine/threonine-protein kinase</keyword>
<feature type="domain" description="Protein kinase" evidence="20">
    <location>
        <begin position="90"/>
        <end position="342"/>
    </location>
</feature>
<evidence type="ECO:0000256" key="3">
    <source>
        <dbReference type="ARBA" id="ARBA00005843"/>
    </source>
</evidence>
<dbReference type="GO" id="GO:0030036">
    <property type="term" value="P:actin cytoskeleton organization"/>
    <property type="evidence" value="ECO:0007669"/>
    <property type="project" value="TreeGrafter"/>
</dbReference>
<evidence type="ECO:0000256" key="8">
    <source>
        <dbReference type="ARBA" id="ARBA00022723"/>
    </source>
</evidence>
<proteinExistence type="inferred from homology"/>
<evidence type="ECO:0000256" key="16">
    <source>
        <dbReference type="ARBA" id="ARBA00049308"/>
    </source>
</evidence>
<comment type="catalytic activity">
    <reaction evidence="15">
        <text>L-seryl-[protein] + ATP = O-phospho-L-seryl-[protein] + ADP + H(+)</text>
        <dbReference type="Rhea" id="RHEA:17989"/>
        <dbReference type="Rhea" id="RHEA-COMP:9863"/>
        <dbReference type="Rhea" id="RHEA-COMP:11604"/>
        <dbReference type="ChEBI" id="CHEBI:15378"/>
        <dbReference type="ChEBI" id="CHEBI:29999"/>
        <dbReference type="ChEBI" id="CHEBI:30616"/>
        <dbReference type="ChEBI" id="CHEBI:83421"/>
        <dbReference type="ChEBI" id="CHEBI:456216"/>
        <dbReference type="EC" id="2.7.12.1"/>
    </reaction>
</comment>
<feature type="region of interest" description="Disordered" evidence="19">
    <location>
        <begin position="659"/>
        <end position="719"/>
    </location>
</feature>
<evidence type="ECO:0000313" key="22">
    <source>
        <dbReference type="Proteomes" id="UP000678393"/>
    </source>
</evidence>
<evidence type="ECO:0000256" key="14">
    <source>
        <dbReference type="ARBA" id="ARBA00023211"/>
    </source>
</evidence>
<dbReference type="PANTHER" id="PTHR46485:SF5">
    <property type="entry name" value="CENTER DIVIDER, ISOFORM A"/>
    <property type="match status" value="1"/>
</dbReference>
<dbReference type="AlphaFoldDB" id="A0A8S4A961"/>
<dbReference type="OrthoDB" id="20134at2759"/>
<dbReference type="GO" id="GO:0005634">
    <property type="term" value="C:nucleus"/>
    <property type="evidence" value="ECO:0007669"/>
    <property type="project" value="TreeGrafter"/>
</dbReference>
<dbReference type="Gene3D" id="1.10.510.10">
    <property type="entry name" value="Transferase(Phosphotransferase) domain 1"/>
    <property type="match status" value="1"/>
</dbReference>
<keyword evidence="22" id="KW-1185">Reference proteome</keyword>
<evidence type="ECO:0000256" key="5">
    <source>
        <dbReference type="ARBA" id="ARBA00022527"/>
    </source>
</evidence>
<keyword evidence="7" id="KW-0808">Transferase</keyword>
<dbReference type="InterPro" id="IPR050940">
    <property type="entry name" value="Actin_reg-Ser/Thr_kinase"/>
</dbReference>
<dbReference type="Pfam" id="PF07714">
    <property type="entry name" value="PK_Tyr_Ser-Thr"/>
    <property type="match status" value="1"/>
</dbReference>
<comment type="cofactor">
    <cofactor evidence="2">
        <name>Mg(2+)</name>
        <dbReference type="ChEBI" id="CHEBI:18420"/>
    </cofactor>
</comment>